<feature type="region of interest" description="Disordered" evidence="1">
    <location>
        <begin position="1"/>
        <end position="30"/>
    </location>
</feature>
<evidence type="ECO:0000313" key="2">
    <source>
        <dbReference type="EMBL" id="URE05795.1"/>
    </source>
</evidence>
<protein>
    <submittedName>
        <fullName evidence="2">Uncharacterized protein</fullName>
    </submittedName>
</protein>
<dbReference type="AlphaFoldDB" id="A0A9E7K7B8"/>
<dbReference type="EMBL" id="CP097507">
    <property type="protein sequence ID" value="URE05795.1"/>
    <property type="molecule type" value="Genomic_DNA"/>
</dbReference>
<evidence type="ECO:0000256" key="1">
    <source>
        <dbReference type="SAM" id="MobiDB-lite"/>
    </source>
</evidence>
<dbReference type="Proteomes" id="UP001055439">
    <property type="component" value="Chromosome 5"/>
</dbReference>
<keyword evidence="3" id="KW-1185">Reference proteome</keyword>
<accession>A0A9E7K7B8</accession>
<reference evidence="2" key="1">
    <citation type="submission" date="2022-05" db="EMBL/GenBank/DDBJ databases">
        <title>The Musa troglodytarum L. genome provides insights into the mechanism of non-climacteric behaviour and enrichment of carotenoids.</title>
        <authorList>
            <person name="Wang J."/>
        </authorList>
    </citation>
    <scope>NUCLEOTIDE SEQUENCE</scope>
    <source>
        <tissue evidence="2">Leaf</tissue>
    </source>
</reference>
<evidence type="ECO:0000313" key="3">
    <source>
        <dbReference type="Proteomes" id="UP001055439"/>
    </source>
</evidence>
<gene>
    <name evidence="2" type="ORF">MUK42_20604</name>
</gene>
<organism evidence="2 3">
    <name type="scientific">Musa troglodytarum</name>
    <name type="common">fe'i banana</name>
    <dbReference type="NCBI Taxonomy" id="320322"/>
    <lineage>
        <taxon>Eukaryota</taxon>
        <taxon>Viridiplantae</taxon>
        <taxon>Streptophyta</taxon>
        <taxon>Embryophyta</taxon>
        <taxon>Tracheophyta</taxon>
        <taxon>Spermatophyta</taxon>
        <taxon>Magnoliopsida</taxon>
        <taxon>Liliopsida</taxon>
        <taxon>Zingiberales</taxon>
        <taxon>Musaceae</taxon>
        <taxon>Musa</taxon>
    </lineage>
</organism>
<name>A0A9E7K7B8_9LILI</name>
<sequence>LPRQVEDPEKVPSSPQASEWRDKNAGSVGASQGWYGTAHHACCLCVVSELAELKLSLSLSLPPSSSSPLVCMWTAPVELPFSPDWLILLGPQLVGRHVSPK</sequence>
<feature type="compositionally biased region" description="Basic and acidic residues" evidence="1">
    <location>
        <begin position="1"/>
        <end position="10"/>
    </location>
</feature>
<proteinExistence type="predicted"/>
<feature type="non-terminal residue" evidence="2">
    <location>
        <position position="1"/>
    </location>
</feature>